<dbReference type="InterPro" id="IPR005814">
    <property type="entry name" value="Aminotrans_3"/>
</dbReference>
<dbReference type="InterPro" id="IPR015421">
    <property type="entry name" value="PyrdxlP-dep_Trfase_major"/>
</dbReference>
<dbReference type="EMBL" id="JAEUBD010000753">
    <property type="protein sequence ID" value="KAH3672642.1"/>
    <property type="molecule type" value="Genomic_DNA"/>
</dbReference>
<dbReference type="PANTHER" id="PTHR11986">
    <property type="entry name" value="AMINOTRANSFERASE CLASS III"/>
    <property type="match status" value="1"/>
</dbReference>
<name>A0A9P8PJV5_9ASCO</name>
<reference evidence="12" key="2">
    <citation type="submission" date="2021-01" db="EMBL/GenBank/DDBJ databases">
        <authorList>
            <person name="Schikora-Tamarit M.A."/>
        </authorList>
    </citation>
    <scope>NUCLEOTIDE SEQUENCE</scope>
    <source>
        <strain evidence="12">NCAIM Y.01608</strain>
    </source>
</reference>
<organism evidence="12 13">
    <name type="scientific">Ogataea polymorpha</name>
    <dbReference type="NCBI Taxonomy" id="460523"/>
    <lineage>
        <taxon>Eukaryota</taxon>
        <taxon>Fungi</taxon>
        <taxon>Dikarya</taxon>
        <taxon>Ascomycota</taxon>
        <taxon>Saccharomycotina</taxon>
        <taxon>Pichiomycetes</taxon>
        <taxon>Pichiales</taxon>
        <taxon>Pichiaceae</taxon>
        <taxon>Ogataea</taxon>
    </lineage>
</organism>
<evidence type="ECO:0000256" key="4">
    <source>
        <dbReference type="ARBA" id="ARBA00008954"/>
    </source>
</evidence>
<evidence type="ECO:0000313" key="12">
    <source>
        <dbReference type="EMBL" id="KAH3672642.1"/>
    </source>
</evidence>
<comment type="subcellular location">
    <subcellularLocation>
        <location evidence="2">Mitochondrion</location>
    </subcellularLocation>
</comment>
<gene>
    <name evidence="12" type="ORF">OGATHE_002287</name>
</gene>
<comment type="caution">
    <text evidence="12">The sequence shown here is derived from an EMBL/GenBank/DDBJ whole genome shotgun (WGS) entry which is preliminary data.</text>
</comment>
<reference evidence="12" key="1">
    <citation type="journal article" date="2021" name="Open Biol.">
        <title>Shared evolutionary footprints suggest mitochondrial oxidative damage underlies multiple complex I losses in fungi.</title>
        <authorList>
            <person name="Schikora-Tamarit M.A."/>
            <person name="Marcet-Houben M."/>
            <person name="Nosek J."/>
            <person name="Gabaldon T."/>
        </authorList>
    </citation>
    <scope>NUCLEOTIDE SEQUENCE</scope>
    <source>
        <strain evidence="12">NCAIM Y.01608</strain>
    </source>
</reference>
<sequence>MSEQPMRLEAVLENSKCMAASYRPPSVVMVKGEGSYLWDTENNKYIDFFAGIAVNSLGHCDPEVTRIICDQAETLLHASFACPTAWPYTLAAKLVEKTKESGGMYNASNVFFSNSGAEANEAALKFARKWGKSIAEDKSEIICFSSSFHGRTFGALSVTSKLKYQTPFTPLVPGVKQAQVGDIESVKKLISNRTCAVIIEPVQGEGGVRPVDANFLIELKKLCKQYQAALIYDEVQVGVGRSGTLWAHSKLPKEGHPDIFTSAKALANGCPIGATIISPEINQVLEPGDHGSTFGGSPISARVACNVLDRISDKKFLADVQRKASLLQSRLVELQTKYPKIVNDIRGSGLMMGMELSVEAKPVISKARELGLVTTVVGDNIIRLLPALNIEDNVLLQGVDILEKAFDELFGNK</sequence>
<dbReference type="PANTHER" id="PTHR11986:SF79">
    <property type="entry name" value="ACETYLORNITHINE AMINOTRANSFERASE, MITOCHONDRIAL"/>
    <property type="match status" value="1"/>
</dbReference>
<dbReference type="Gene3D" id="3.40.640.10">
    <property type="entry name" value="Type I PLP-dependent aspartate aminotransferase-like (Major domain)"/>
    <property type="match status" value="1"/>
</dbReference>
<comment type="cofactor">
    <cofactor evidence="1">
        <name>pyridoxal 5'-phosphate</name>
        <dbReference type="ChEBI" id="CHEBI:597326"/>
    </cofactor>
</comment>
<dbReference type="Pfam" id="PF00202">
    <property type="entry name" value="Aminotran_3"/>
    <property type="match status" value="1"/>
</dbReference>
<evidence type="ECO:0000256" key="8">
    <source>
        <dbReference type="ARBA" id="ARBA00022605"/>
    </source>
</evidence>
<dbReference type="AlphaFoldDB" id="A0A9P8PJV5"/>
<dbReference type="PROSITE" id="PS00600">
    <property type="entry name" value="AA_TRANSFER_CLASS_3"/>
    <property type="match status" value="1"/>
</dbReference>
<dbReference type="GO" id="GO:0006526">
    <property type="term" value="P:L-arginine biosynthetic process"/>
    <property type="evidence" value="ECO:0007669"/>
    <property type="project" value="UniProtKB-ARBA"/>
</dbReference>
<accession>A0A9P8PJV5</accession>
<keyword evidence="9" id="KW-0808">Transferase</keyword>
<dbReference type="GO" id="GO:0003992">
    <property type="term" value="F:N2-acetyl-L-ornithine:2-oxoglutarate 5-aminotransferase activity"/>
    <property type="evidence" value="ECO:0007669"/>
    <property type="project" value="UniProtKB-EC"/>
</dbReference>
<dbReference type="SUPFAM" id="SSF53383">
    <property type="entry name" value="PLP-dependent transferases"/>
    <property type="match status" value="1"/>
</dbReference>
<dbReference type="InterPro" id="IPR015422">
    <property type="entry name" value="PyrdxlP-dep_Trfase_small"/>
</dbReference>
<dbReference type="GO" id="GO:0005759">
    <property type="term" value="C:mitochondrial matrix"/>
    <property type="evidence" value="ECO:0007669"/>
    <property type="project" value="TreeGrafter"/>
</dbReference>
<dbReference type="GO" id="GO:0030170">
    <property type="term" value="F:pyridoxal phosphate binding"/>
    <property type="evidence" value="ECO:0007669"/>
    <property type="project" value="InterPro"/>
</dbReference>
<dbReference type="EC" id="2.6.1.11" evidence="5"/>
<dbReference type="GO" id="GO:0042802">
    <property type="term" value="F:identical protein binding"/>
    <property type="evidence" value="ECO:0007669"/>
    <property type="project" value="TreeGrafter"/>
</dbReference>
<dbReference type="Gene3D" id="3.90.1150.10">
    <property type="entry name" value="Aspartate Aminotransferase, domain 1"/>
    <property type="match status" value="1"/>
</dbReference>
<evidence type="ECO:0000256" key="9">
    <source>
        <dbReference type="ARBA" id="ARBA00022679"/>
    </source>
</evidence>
<dbReference type="PIRSF" id="PIRSF000521">
    <property type="entry name" value="Transaminase_4ab_Lys_Orn"/>
    <property type="match status" value="1"/>
</dbReference>
<dbReference type="InterPro" id="IPR049704">
    <property type="entry name" value="Aminotrans_3_PPA_site"/>
</dbReference>
<dbReference type="InterPro" id="IPR050103">
    <property type="entry name" value="Class-III_PLP-dep_AT"/>
</dbReference>
<evidence type="ECO:0000256" key="5">
    <source>
        <dbReference type="ARBA" id="ARBA00012919"/>
    </source>
</evidence>
<dbReference type="CDD" id="cd00610">
    <property type="entry name" value="OAT_like"/>
    <property type="match status" value="1"/>
</dbReference>
<dbReference type="NCBIfam" id="TIGR00707">
    <property type="entry name" value="argD"/>
    <property type="match status" value="1"/>
</dbReference>
<dbReference type="InterPro" id="IPR015424">
    <property type="entry name" value="PyrdxlP-dep_Trfase"/>
</dbReference>
<evidence type="ECO:0000256" key="10">
    <source>
        <dbReference type="ARBA" id="ARBA00022898"/>
    </source>
</evidence>
<evidence type="ECO:0000256" key="11">
    <source>
        <dbReference type="RuleBase" id="RU003560"/>
    </source>
</evidence>
<keyword evidence="10 11" id="KW-0663">Pyridoxal phosphate</keyword>
<evidence type="ECO:0000256" key="1">
    <source>
        <dbReference type="ARBA" id="ARBA00001933"/>
    </source>
</evidence>
<evidence type="ECO:0000256" key="3">
    <source>
        <dbReference type="ARBA" id="ARBA00005024"/>
    </source>
</evidence>
<dbReference type="Proteomes" id="UP000788993">
    <property type="component" value="Unassembled WGS sequence"/>
</dbReference>
<dbReference type="InterPro" id="IPR004636">
    <property type="entry name" value="AcOrn/SuccOrn_fam"/>
</dbReference>
<protein>
    <recommendedName>
        <fullName evidence="6">Acetylornithine aminotransferase, mitochondrial</fullName>
        <ecNumber evidence="5">2.6.1.11</ecNumber>
    </recommendedName>
</protein>
<comment type="pathway">
    <text evidence="3">Amino-acid biosynthesis; L-arginine biosynthesis; N(2)-acetyl-L-ornithine from L-glutamate: step 4/4.</text>
</comment>
<proteinExistence type="inferred from homology"/>
<evidence type="ECO:0000256" key="7">
    <source>
        <dbReference type="ARBA" id="ARBA00022576"/>
    </source>
</evidence>
<evidence type="ECO:0000256" key="2">
    <source>
        <dbReference type="ARBA" id="ARBA00004173"/>
    </source>
</evidence>
<keyword evidence="7" id="KW-0032">Aminotransferase</keyword>
<keyword evidence="13" id="KW-1185">Reference proteome</keyword>
<comment type="similarity">
    <text evidence="4 11">Belongs to the class-III pyridoxal-phosphate-dependent aminotransferase family.</text>
</comment>
<dbReference type="FunFam" id="3.40.640.10:FF:000004">
    <property type="entry name" value="Acetylornithine aminotransferase"/>
    <property type="match status" value="1"/>
</dbReference>
<dbReference type="NCBIfam" id="NF002325">
    <property type="entry name" value="PRK01278.1"/>
    <property type="match status" value="1"/>
</dbReference>
<evidence type="ECO:0000256" key="6">
    <source>
        <dbReference type="ARBA" id="ARBA00021753"/>
    </source>
</evidence>
<evidence type="ECO:0000313" key="13">
    <source>
        <dbReference type="Proteomes" id="UP000788993"/>
    </source>
</evidence>
<keyword evidence="8" id="KW-0028">Amino-acid biosynthesis</keyword>